<dbReference type="PANTHER" id="PTHR11060:SF0">
    <property type="entry name" value="PROTEIN MEMO1"/>
    <property type="match status" value="1"/>
</dbReference>
<dbReference type="InterPro" id="IPR002737">
    <property type="entry name" value="MEMO1_fam"/>
</dbReference>
<dbReference type="SUPFAM" id="SSF53213">
    <property type="entry name" value="LigB-like"/>
    <property type="match status" value="1"/>
</dbReference>
<dbReference type="HAMAP" id="MF_00055">
    <property type="entry name" value="MEMO1"/>
    <property type="match status" value="1"/>
</dbReference>
<dbReference type="NCBIfam" id="NF001987">
    <property type="entry name" value="PRK00782.1"/>
    <property type="match status" value="1"/>
</dbReference>
<dbReference type="EMBL" id="CP002069">
    <property type="protein sequence ID" value="ADI73247.1"/>
    <property type="molecule type" value="Genomic_DNA"/>
</dbReference>
<dbReference type="HOGENOM" id="CLU_038085_2_0_2"/>
<comment type="similarity">
    <text evidence="1 2">Belongs to the MEMO1 family.</text>
</comment>
<evidence type="ECO:0000313" key="3">
    <source>
        <dbReference type="EMBL" id="ADI73247.1"/>
    </source>
</evidence>
<proteinExistence type="inferred from homology"/>
<dbReference type="PANTHER" id="PTHR11060">
    <property type="entry name" value="PROTEIN MEMO1"/>
    <property type="match status" value="1"/>
</dbReference>
<protein>
    <recommendedName>
        <fullName evidence="2">MEMO1 family protein Metev_0320</fullName>
    </recommendedName>
</protein>
<accession>D7E6M5</accession>
<dbReference type="NCBIfam" id="TIGR04336">
    <property type="entry name" value="AmmeMemoSam_B"/>
    <property type="match status" value="1"/>
</dbReference>
<organism evidence="3 4">
    <name type="scientific">Methanohalobium evestigatum (strain ATCC BAA-1072 / DSM 3721 / NBRC 107634 / OCM 161 / Z-7303)</name>
    <dbReference type="NCBI Taxonomy" id="644295"/>
    <lineage>
        <taxon>Archaea</taxon>
        <taxon>Methanobacteriati</taxon>
        <taxon>Methanobacteriota</taxon>
        <taxon>Stenosarchaea group</taxon>
        <taxon>Methanomicrobia</taxon>
        <taxon>Methanosarcinales</taxon>
        <taxon>Methanosarcinaceae</taxon>
        <taxon>Methanohalobium</taxon>
    </lineage>
</organism>
<dbReference type="AlphaFoldDB" id="D7E6M5"/>
<name>D7E6M5_METEZ</name>
<evidence type="ECO:0000313" key="4">
    <source>
        <dbReference type="Proteomes" id="UP000000391"/>
    </source>
</evidence>
<dbReference type="STRING" id="644295.Metev_0320"/>
<reference evidence="3 4" key="1">
    <citation type="submission" date="2010-06" db="EMBL/GenBank/DDBJ databases">
        <title>Complete sequence chromosome of Methanohalobium evestigatum Z-7303.</title>
        <authorList>
            <consortium name="US DOE Joint Genome Institute"/>
            <person name="Lucas S."/>
            <person name="Copeland A."/>
            <person name="Lapidus A."/>
            <person name="Cheng J.-F."/>
            <person name="Bruce D."/>
            <person name="Goodwin L."/>
            <person name="Pitluck S."/>
            <person name="Saunders E."/>
            <person name="Detter J.C."/>
            <person name="Han C."/>
            <person name="Tapia R."/>
            <person name="Land M."/>
            <person name="Hauser L."/>
            <person name="Kyrpides N."/>
            <person name="Mikhailova N."/>
            <person name="Sieprawska-Lupa M."/>
            <person name="Whitman W.B."/>
            <person name="Anderson I."/>
            <person name="Woyke T."/>
        </authorList>
    </citation>
    <scope>NUCLEOTIDE SEQUENCE [LARGE SCALE GENOMIC DNA]</scope>
    <source>
        <strain evidence="4">ATCC BAA-1072 / DSM 3721 / NBRC 107634 / OCM 161 / Z-7303</strain>
    </source>
</reference>
<evidence type="ECO:0000256" key="2">
    <source>
        <dbReference type="HAMAP-Rule" id="MF_00055"/>
    </source>
</evidence>
<dbReference type="Pfam" id="PF01875">
    <property type="entry name" value="Memo"/>
    <property type="match status" value="1"/>
</dbReference>
<dbReference type="KEGG" id="mev:Metev_0320"/>
<gene>
    <name evidence="3" type="ordered locus">Metev_0320</name>
</gene>
<sequence length="265" mass="28621">MRNPTVAGQFYALDPSGLEKEISRCFGDIDISQQNIHGAVIPHAGYMFSGPVAAYAFAQLPEADTYIILGPNHTGLGSAVAISQDTWSTPLGNVETDKELGKSLAGSILDVDEMAHMYEHSIEVQIPFLQYRFSHGFKVLPICMGLQDEETALEVGNQISSAITESNKKIFVIASSDLTHFEPENVANDTDKYLIESIENMDVHEFYRRISERSATACGYGPISAMLTVAKSLGGRTGKLLKYGTSADVTGDSSSVVGYAAVVIE</sequence>
<dbReference type="GeneID" id="9345935"/>
<dbReference type="OrthoDB" id="372162at2157"/>
<dbReference type="Gene3D" id="3.40.830.10">
    <property type="entry name" value="LigB-like"/>
    <property type="match status" value="1"/>
</dbReference>
<dbReference type="RefSeq" id="WP_013193815.1">
    <property type="nucleotide sequence ID" value="NC_014253.1"/>
</dbReference>
<dbReference type="Proteomes" id="UP000000391">
    <property type="component" value="Chromosome"/>
</dbReference>
<dbReference type="CDD" id="cd07361">
    <property type="entry name" value="MEMO_like"/>
    <property type="match status" value="1"/>
</dbReference>
<keyword evidence="4" id="KW-1185">Reference proteome</keyword>
<evidence type="ECO:0000256" key="1">
    <source>
        <dbReference type="ARBA" id="ARBA00006315"/>
    </source>
</evidence>